<evidence type="ECO:0000256" key="3">
    <source>
        <dbReference type="ARBA" id="ARBA00012115"/>
    </source>
</evidence>
<keyword evidence="12" id="KW-1185">Reference proteome</keyword>
<evidence type="ECO:0000256" key="1">
    <source>
        <dbReference type="ARBA" id="ARBA00000493"/>
    </source>
</evidence>
<dbReference type="GO" id="GO:0046872">
    <property type="term" value="F:metal ion binding"/>
    <property type="evidence" value="ECO:0007669"/>
    <property type="project" value="UniProtKB-KW"/>
</dbReference>
<dbReference type="Ensembl" id="ENSPKIT00000011020.1">
    <property type="protein sequence ID" value="ENSPKIP00000030209.1"/>
    <property type="gene ID" value="ENSPKIG00000011157.1"/>
</dbReference>
<keyword evidence="5" id="KW-0479">Metal-binding</keyword>
<dbReference type="Pfam" id="PF22123">
    <property type="entry name" value="Exu_RNase_H_like"/>
    <property type="match status" value="1"/>
</dbReference>
<keyword evidence="6" id="KW-0378">Hydrolase</keyword>
<dbReference type="SUPFAM" id="SSF53098">
    <property type="entry name" value="Ribonuclease H-like"/>
    <property type="match status" value="1"/>
</dbReference>
<dbReference type="OrthoDB" id="10250935at2759"/>
<sequence length="215" mass="24209">MQSVLHPSSPGGRPARPAPSEYTLIFFDLETTGLDVSGCDIVQLSAVCGERTFNAYMVPRRSMGYSASFVTGFTVEGDSLLQYGRPMMTVPLQDALADFLTFLRGFHSPVLVAHNVLRFDAPILLRSLRGFSLQNELERVIPGFLDTLLLSKDLPACSRVRKFSLQYLVKYFLGKPFEAHDALEDSKALEQLCHVWNPSPMLIRRHLYTVQQIHF</sequence>
<dbReference type="GO" id="GO:0006308">
    <property type="term" value="P:DNA catabolic process"/>
    <property type="evidence" value="ECO:0007669"/>
    <property type="project" value="TreeGrafter"/>
</dbReference>
<dbReference type="InterPro" id="IPR040393">
    <property type="entry name" value="TREX1/2"/>
</dbReference>
<organism evidence="11 12">
    <name type="scientific">Paramormyrops kingsleyae</name>
    <dbReference type="NCBI Taxonomy" id="1676925"/>
    <lineage>
        <taxon>Eukaryota</taxon>
        <taxon>Metazoa</taxon>
        <taxon>Chordata</taxon>
        <taxon>Craniata</taxon>
        <taxon>Vertebrata</taxon>
        <taxon>Euteleostomi</taxon>
        <taxon>Actinopterygii</taxon>
        <taxon>Neopterygii</taxon>
        <taxon>Teleostei</taxon>
        <taxon>Osteoglossocephala</taxon>
        <taxon>Osteoglossomorpha</taxon>
        <taxon>Osteoglossiformes</taxon>
        <taxon>Mormyridae</taxon>
        <taxon>Paramormyrops</taxon>
    </lineage>
</organism>
<dbReference type="AlphaFoldDB" id="A0A3B3SHF8"/>
<comment type="catalytic activity">
    <reaction evidence="1">
        <text>Exonucleolytic cleavage in the 3'- to 5'-direction to yield nucleoside 5'-phosphates.</text>
        <dbReference type="EC" id="3.1.11.2"/>
    </reaction>
</comment>
<dbReference type="InterPro" id="IPR012337">
    <property type="entry name" value="RNaseH-like_sf"/>
</dbReference>
<evidence type="ECO:0000259" key="10">
    <source>
        <dbReference type="SMART" id="SM00479"/>
    </source>
</evidence>
<dbReference type="Proteomes" id="UP000261540">
    <property type="component" value="Unplaced"/>
</dbReference>
<feature type="domain" description="Exonuclease" evidence="10">
    <location>
        <begin position="23"/>
        <end position="201"/>
    </location>
</feature>
<comment type="cofactor">
    <cofactor evidence="2">
        <name>Mg(2+)</name>
        <dbReference type="ChEBI" id="CHEBI:18420"/>
    </cofactor>
</comment>
<proteinExistence type="inferred from homology"/>
<evidence type="ECO:0000313" key="11">
    <source>
        <dbReference type="Ensembl" id="ENSPKIP00000030209.1"/>
    </source>
</evidence>
<reference evidence="11" key="1">
    <citation type="submission" date="2025-08" db="UniProtKB">
        <authorList>
            <consortium name="Ensembl"/>
        </authorList>
    </citation>
    <scope>IDENTIFICATION</scope>
</reference>
<keyword evidence="7" id="KW-0269">Exonuclease</keyword>
<dbReference type="GeneTree" id="ENSGT00390000012715"/>
<evidence type="ECO:0000256" key="4">
    <source>
        <dbReference type="ARBA" id="ARBA00022722"/>
    </source>
</evidence>
<dbReference type="PANTHER" id="PTHR13058">
    <property type="entry name" value="THREE PRIME REPAIR EXONUCLEASE 1, 2"/>
    <property type="match status" value="1"/>
</dbReference>
<reference evidence="11" key="2">
    <citation type="submission" date="2025-09" db="UniProtKB">
        <authorList>
            <consortium name="Ensembl"/>
        </authorList>
    </citation>
    <scope>IDENTIFICATION</scope>
</reference>
<dbReference type="InterPro" id="IPR013520">
    <property type="entry name" value="Ribonucl_H"/>
</dbReference>
<evidence type="ECO:0000256" key="9">
    <source>
        <dbReference type="ARBA" id="ARBA00025769"/>
    </source>
</evidence>
<keyword evidence="8" id="KW-0460">Magnesium</keyword>
<protein>
    <recommendedName>
        <fullName evidence="3">exodeoxyribonuclease III</fullName>
        <ecNumber evidence="3">3.1.11.2</ecNumber>
    </recommendedName>
</protein>
<evidence type="ECO:0000313" key="12">
    <source>
        <dbReference type="Proteomes" id="UP000261540"/>
    </source>
</evidence>
<evidence type="ECO:0000256" key="5">
    <source>
        <dbReference type="ARBA" id="ARBA00022723"/>
    </source>
</evidence>
<comment type="similarity">
    <text evidence="9">Belongs to the exonuclease superfamily. TREX family.</text>
</comment>
<evidence type="ECO:0000256" key="6">
    <source>
        <dbReference type="ARBA" id="ARBA00022801"/>
    </source>
</evidence>
<dbReference type="InterPro" id="IPR036397">
    <property type="entry name" value="RNaseH_sf"/>
</dbReference>
<dbReference type="CDD" id="cd06127">
    <property type="entry name" value="DEDDh"/>
    <property type="match status" value="1"/>
</dbReference>
<name>A0A3B3SHF8_9TELE</name>
<dbReference type="FunFam" id="3.30.420.10:FF:000247">
    <property type="entry name" value="Si:ch1073-296i8.2"/>
    <property type="match status" value="1"/>
</dbReference>
<dbReference type="GO" id="GO:0008311">
    <property type="term" value="F:double-stranded DNA 3'-5' DNA exonuclease activity"/>
    <property type="evidence" value="ECO:0007669"/>
    <property type="project" value="UniProtKB-EC"/>
</dbReference>
<dbReference type="EC" id="3.1.11.2" evidence="3"/>
<dbReference type="InterPro" id="IPR054362">
    <property type="entry name" value="Exu_RNase_H-like"/>
</dbReference>
<dbReference type="GO" id="GO:0005737">
    <property type="term" value="C:cytoplasm"/>
    <property type="evidence" value="ECO:0007669"/>
    <property type="project" value="TreeGrafter"/>
</dbReference>
<dbReference type="Gene3D" id="3.30.420.10">
    <property type="entry name" value="Ribonuclease H-like superfamily/Ribonuclease H"/>
    <property type="match status" value="1"/>
</dbReference>
<evidence type="ECO:0000256" key="2">
    <source>
        <dbReference type="ARBA" id="ARBA00001946"/>
    </source>
</evidence>
<accession>A0A3B3SHF8</accession>
<dbReference type="PANTHER" id="PTHR13058:SF22">
    <property type="entry name" value="EXODEOXYRIBONUCLEASE III"/>
    <property type="match status" value="1"/>
</dbReference>
<dbReference type="KEGG" id="pki:111859165"/>
<evidence type="ECO:0000256" key="8">
    <source>
        <dbReference type="ARBA" id="ARBA00022842"/>
    </source>
</evidence>
<dbReference type="GO" id="GO:0003676">
    <property type="term" value="F:nucleic acid binding"/>
    <property type="evidence" value="ECO:0007669"/>
    <property type="project" value="InterPro"/>
</dbReference>
<keyword evidence="4" id="KW-0540">Nuclease</keyword>
<dbReference type="SMART" id="SM00479">
    <property type="entry name" value="EXOIII"/>
    <property type="match status" value="1"/>
</dbReference>
<evidence type="ECO:0000256" key="7">
    <source>
        <dbReference type="ARBA" id="ARBA00022839"/>
    </source>
</evidence>